<evidence type="ECO:0000259" key="2">
    <source>
        <dbReference type="PROSITE" id="PS50173"/>
    </source>
</evidence>
<dbReference type="InterPro" id="IPR050356">
    <property type="entry name" value="SulA_CellDiv_inhibitor"/>
</dbReference>
<gene>
    <name evidence="3" type="ORF">GCM10010910_05070</name>
</gene>
<dbReference type="Gene3D" id="3.40.1170.60">
    <property type="match status" value="1"/>
</dbReference>
<reference evidence="4" key="1">
    <citation type="journal article" date="2019" name="Int. J. Syst. Evol. Microbiol.">
        <title>The Global Catalogue of Microorganisms (GCM) 10K type strain sequencing project: providing services to taxonomists for standard genome sequencing and annotation.</title>
        <authorList>
            <consortium name="The Broad Institute Genomics Platform"/>
            <consortium name="The Broad Institute Genome Sequencing Center for Infectious Disease"/>
            <person name="Wu L."/>
            <person name="Ma J."/>
        </authorList>
    </citation>
    <scope>NUCLEOTIDE SEQUENCE [LARGE SCALE GENOMIC DNA]</scope>
    <source>
        <strain evidence="4">CGMCC 4.7181</strain>
    </source>
</reference>
<name>A0ABQ2MZ75_9MICO</name>
<dbReference type="PANTHER" id="PTHR35369">
    <property type="entry name" value="BLR3025 PROTEIN-RELATED"/>
    <property type="match status" value="1"/>
</dbReference>
<accession>A0ABQ2MZ75</accession>
<dbReference type="Proteomes" id="UP000638043">
    <property type="component" value="Unassembled WGS sequence"/>
</dbReference>
<dbReference type="SUPFAM" id="SSF56672">
    <property type="entry name" value="DNA/RNA polymerases"/>
    <property type="match status" value="1"/>
</dbReference>
<feature type="domain" description="UmuC" evidence="2">
    <location>
        <begin position="38"/>
        <end position="107"/>
    </location>
</feature>
<dbReference type="PANTHER" id="PTHR35369:SF2">
    <property type="entry name" value="BLR3025 PROTEIN"/>
    <property type="match status" value="1"/>
</dbReference>
<keyword evidence="4" id="KW-1185">Reference proteome</keyword>
<dbReference type="InterPro" id="IPR001126">
    <property type="entry name" value="UmuC"/>
</dbReference>
<dbReference type="EMBL" id="BMMQ01000001">
    <property type="protein sequence ID" value="GGO60216.1"/>
    <property type="molecule type" value="Genomic_DNA"/>
</dbReference>
<evidence type="ECO:0000313" key="3">
    <source>
        <dbReference type="EMBL" id="GGO60216.1"/>
    </source>
</evidence>
<sequence length="515" mass="55158">MNTPERAIVLWVPDWPIEAYLRTQAREVPEHERVDPEQPLAIVHDGRIVVCSASARAAGVARGQRRRDAQSACPGLVLLPADPGRDTRAFHAVLSSVEQIVPGVEPLRPGLAAVRARGPARFFGGEESAARAVLGALTGIGLTGARTGVADGLFTAERAARAATTEPLVIPAGRSSEFLAPLPVASLGDPELAVFLSRLGVRRLAEFAALPEELVRDRLGAHGVRLRALAAGADSRPVVPRVPPPELQRALDLEPPLELAEQVAFAVRRTADSFLAGLGEAALVCTALRIVIETDRGERSERVWQHPSCFDAPSVVDRVRWQLQPSPGAEPFTGGVSRVELEPEAVDDGGSHQPVLLGQGPDERAHHAMTRVQAALGHRGVVTPVASGGRWLAEREEFAPWGEKVSASSPRELPWPGSMPDPLPSEVFREPRPVTVAGAGGEAVSVTDRGFVTAQPAVLEGRGVISWAGPWPVVERTWDPTRARRAHRFQLVDDRGAAWLAVLEGGAWHLEGRYA</sequence>
<dbReference type="PROSITE" id="PS50173">
    <property type="entry name" value="UMUC"/>
    <property type="match status" value="1"/>
</dbReference>
<protein>
    <recommendedName>
        <fullName evidence="2">UmuC domain-containing protein</fullName>
    </recommendedName>
</protein>
<comment type="caution">
    <text evidence="3">The sequence shown here is derived from an EMBL/GenBank/DDBJ whole genome shotgun (WGS) entry which is preliminary data.</text>
</comment>
<evidence type="ECO:0000256" key="1">
    <source>
        <dbReference type="ARBA" id="ARBA00022763"/>
    </source>
</evidence>
<dbReference type="RefSeq" id="WP_188699806.1">
    <property type="nucleotide sequence ID" value="NZ_BMMQ01000001.1"/>
</dbReference>
<proteinExistence type="predicted"/>
<organism evidence="3 4">
    <name type="scientific">Microbacterium nanhaiense</name>
    <dbReference type="NCBI Taxonomy" id="1301026"/>
    <lineage>
        <taxon>Bacteria</taxon>
        <taxon>Bacillati</taxon>
        <taxon>Actinomycetota</taxon>
        <taxon>Actinomycetes</taxon>
        <taxon>Micrococcales</taxon>
        <taxon>Microbacteriaceae</taxon>
        <taxon>Microbacterium</taxon>
    </lineage>
</organism>
<evidence type="ECO:0000313" key="4">
    <source>
        <dbReference type="Proteomes" id="UP000638043"/>
    </source>
</evidence>
<dbReference type="Pfam" id="PF00817">
    <property type="entry name" value="IMS"/>
    <property type="match status" value="1"/>
</dbReference>
<keyword evidence="1" id="KW-0227">DNA damage</keyword>
<dbReference type="InterPro" id="IPR043502">
    <property type="entry name" value="DNA/RNA_pol_sf"/>
</dbReference>
<dbReference type="CDD" id="cd03468">
    <property type="entry name" value="PolY_like"/>
    <property type="match status" value="1"/>
</dbReference>